<gene>
    <name evidence="2" type="ORF">LWI29_024575</name>
</gene>
<evidence type="ECO:0000256" key="1">
    <source>
        <dbReference type="SAM" id="MobiDB-lite"/>
    </source>
</evidence>
<evidence type="ECO:0000313" key="3">
    <source>
        <dbReference type="Proteomes" id="UP001168877"/>
    </source>
</evidence>
<dbReference type="Proteomes" id="UP001168877">
    <property type="component" value="Unassembled WGS sequence"/>
</dbReference>
<dbReference type="EMBL" id="JAUESC010000381">
    <property type="protein sequence ID" value="KAK0590257.1"/>
    <property type="molecule type" value="Genomic_DNA"/>
</dbReference>
<evidence type="ECO:0000313" key="2">
    <source>
        <dbReference type="EMBL" id="KAK0590257.1"/>
    </source>
</evidence>
<reference evidence="2" key="2">
    <citation type="submission" date="2023-06" db="EMBL/GenBank/DDBJ databases">
        <authorList>
            <person name="Swenson N.G."/>
            <person name="Wegrzyn J.L."/>
            <person name="Mcevoy S.L."/>
        </authorList>
    </citation>
    <scope>NUCLEOTIDE SEQUENCE</scope>
    <source>
        <strain evidence="2">NS2018</strain>
        <tissue evidence="2">Leaf</tissue>
    </source>
</reference>
<feature type="region of interest" description="Disordered" evidence="1">
    <location>
        <begin position="75"/>
        <end position="95"/>
    </location>
</feature>
<name>A0AA39S9U2_ACESA</name>
<dbReference type="AlphaFoldDB" id="A0AA39S9U2"/>
<accession>A0AA39S9U2</accession>
<organism evidence="2 3">
    <name type="scientific">Acer saccharum</name>
    <name type="common">Sugar maple</name>
    <dbReference type="NCBI Taxonomy" id="4024"/>
    <lineage>
        <taxon>Eukaryota</taxon>
        <taxon>Viridiplantae</taxon>
        <taxon>Streptophyta</taxon>
        <taxon>Embryophyta</taxon>
        <taxon>Tracheophyta</taxon>
        <taxon>Spermatophyta</taxon>
        <taxon>Magnoliopsida</taxon>
        <taxon>eudicotyledons</taxon>
        <taxon>Gunneridae</taxon>
        <taxon>Pentapetalae</taxon>
        <taxon>rosids</taxon>
        <taxon>malvids</taxon>
        <taxon>Sapindales</taxon>
        <taxon>Sapindaceae</taxon>
        <taxon>Hippocastanoideae</taxon>
        <taxon>Acereae</taxon>
        <taxon>Acer</taxon>
    </lineage>
</organism>
<proteinExistence type="predicted"/>
<comment type="caution">
    <text evidence="2">The sequence shown here is derived from an EMBL/GenBank/DDBJ whole genome shotgun (WGS) entry which is preliminary data.</text>
</comment>
<sequence>MSTAMRNREEFVTCRLVRDRKSFAARVWVSLVKRHFSWFVVDVGSHHISHHVHWSGTQSPTRLLPFLFQQFNQKEKRRETKDQHHRPSEPEEEAQLKVSLMLSNALEFERMC</sequence>
<keyword evidence="3" id="KW-1185">Reference proteome</keyword>
<reference evidence="2" key="1">
    <citation type="journal article" date="2022" name="Plant J.">
        <title>Strategies of tolerance reflected in two North American maple genomes.</title>
        <authorList>
            <person name="McEvoy S.L."/>
            <person name="Sezen U.U."/>
            <person name="Trouern-Trend A."/>
            <person name="McMahon S.M."/>
            <person name="Schaberg P.G."/>
            <person name="Yang J."/>
            <person name="Wegrzyn J.L."/>
            <person name="Swenson N.G."/>
        </authorList>
    </citation>
    <scope>NUCLEOTIDE SEQUENCE</scope>
    <source>
        <strain evidence="2">NS2018</strain>
    </source>
</reference>
<protein>
    <submittedName>
        <fullName evidence="2">Uncharacterized protein</fullName>
    </submittedName>
</protein>
<feature type="compositionally biased region" description="Basic and acidic residues" evidence="1">
    <location>
        <begin position="75"/>
        <end position="89"/>
    </location>
</feature>